<keyword evidence="4" id="KW-1185">Reference proteome</keyword>
<dbReference type="Proteomes" id="UP000763641">
    <property type="component" value="Unassembled WGS sequence"/>
</dbReference>
<feature type="compositionally biased region" description="Low complexity" evidence="1">
    <location>
        <begin position="126"/>
        <end position="137"/>
    </location>
</feature>
<organism evidence="3 4">
    <name type="scientific">Sphingomonas longa</name>
    <dbReference type="NCBI Taxonomy" id="2778730"/>
    <lineage>
        <taxon>Bacteria</taxon>
        <taxon>Pseudomonadati</taxon>
        <taxon>Pseudomonadota</taxon>
        <taxon>Alphaproteobacteria</taxon>
        <taxon>Sphingomonadales</taxon>
        <taxon>Sphingomonadaceae</taxon>
        <taxon>Sphingomonas</taxon>
    </lineage>
</organism>
<feature type="region of interest" description="Disordered" evidence="1">
    <location>
        <begin position="117"/>
        <end position="137"/>
    </location>
</feature>
<feature type="compositionally biased region" description="Low complexity" evidence="1">
    <location>
        <begin position="31"/>
        <end position="47"/>
    </location>
</feature>
<dbReference type="EMBL" id="JAFEMC010000006">
    <property type="protein sequence ID" value="MBM6578094.1"/>
    <property type="molecule type" value="Genomic_DNA"/>
</dbReference>
<protein>
    <submittedName>
        <fullName evidence="3">Phasin family protein</fullName>
    </submittedName>
</protein>
<dbReference type="InterPro" id="IPR010127">
    <property type="entry name" value="Phasin_subfam-1"/>
</dbReference>
<accession>A0ABS2DAY9</accession>
<dbReference type="InterPro" id="IPR018968">
    <property type="entry name" value="Phasin"/>
</dbReference>
<comment type="caution">
    <text evidence="3">The sequence shown here is derived from an EMBL/GenBank/DDBJ whole genome shotgun (WGS) entry which is preliminary data.</text>
</comment>
<dbReference type="NCBIfam" id="TIGR01841">
    <property type="entry name" value="phasin"/>
    <property type="match status" value="1"/>
</dbReference>
<dbReference type="Pfam" id="PF09361">
    <property type="entry name" value="Phasin_2"/>
    <property type="match status" value="1"/>
</dbReference>
<name>A0ABS2DAY9_9SPHN</name>
<evidence type="ECO:0000313" key="3">
    <source>
        <dbReference type="EMBL" id="MBM6578094.1"/>
    </source>
</evidence>
<evidence type="ECO:0000256" key="1">
    <source>
        <dbReference type="SAM" id="MobiDB-lite"/>
    </source>
</evidence>
<feature type="domain" description="Phasin" evidence="2">
    <location>
        <begin position="189"/>
        <end position="285"/>
    </location>
</feature>
<reference evidence="3 4" key="1">
    <citation type="submission" date="2020-12" db="EMBL/GenBank/DDBJ databases">
        <title>Sphingomonas sp.</title>
        <authorList>
            <person name="Kim M.K."/>
        </authorList>
    </citation>
    <scope>NUCLEOTIDE SEQUENCE [LARGE SCALE GENOMIC DNA]</scope>
    <source>
        <strain evidence="3 4">BT552</strain>
    </source>
</reference>
<proteinExistence type="predicted"/>
<evidence type="ECO:0000313" key="4">
    <source>
        <dbReference type="Proteomes" id="UP000763641"/>
    </source>
</evidence>
<gene>
    <name evidence="3" type="ORF">ILT43_17060</name>
</gene>
<evidence type="ECO:0000259" key="2">
    <source>
        <dbReference type="Pfam" id="PF09361"/>
    </source>
</evidence>
<feature type="region of interest" description="Disordered" evidence="1">
    <location>
        <begin position="1"/>
        <end position="58"/>
    </location>
</feature>
<sequence length="297" mass="29697">MVPALKRVDGPTSVPPALSATNTVEAPEANPVVAKPAGAPRVPVAAPKSPVSTPAPMPAAAQPVAAKSIAPKSPAKAAMPAAKASAPAPAPKPVTPSVADAVKAVAAPIIEAVAAPAAPASPAPAPVATTPTAAPAATTEAKEPVMATVIDNAQNAAQDTSAKAQAVFTDMTERSKGAVEKGQKLFADATEFGKGNVEALVESSKIAARGIETMSQDAVAYAKSSFEHASEAMKTLSSVKSPAEFMKLQADYARSAFDAMMAHTSKSTEASLKLAGEVAQPISNRIAVAAEKIKVAA</sequence>
<dbReference type="PRINTS" id="PR01217">
    <property type="entry name" value="PRICHEXTENSN"/>
</dbReference>